<dbReference type="InterPro" id="IPR023214">
    <property type="entry name" value="HAD_sf"/>
</dbReference>
<dbReference type="Proteomes" id="UP000250275">
    <property type="component" value="Unassembled WGS sequence"/>
</dbReference>
<dbReference type="OrthoDB" id="2067at2759"/>
<evidence type="ECO:0000256" key="5">
    <source>
        <dbReference type="ARBA" id="ARBA00022967"/>
    </source>
</evidence>
<accession>A0A310SMA2</accession>
<dbReference type="Gene3D" id="3.40.50.1000">
    <property type="entry name" value="HAD superfamily/HAD-like"/>
    <property type="match status" value="1"/>
</dbReference>
<evidence type="ECO:0000313" key="8">
    <source>
        <dbReference type="EMBL" id="OAD54719.1"/>
    </source>
</evidence>
<evidence type="ECO:0000256" key="7">
    <source>
        <dbReference type="ARBA" id="ARBA00023136"/>
    </source>
</evidence>
<keyword evidence="8" id="KW-0648">Protein biosynthesis</keyword>
<protein>
    <submittedName>
        <fullName evidence="8">Elongation factor Tu</fullName>
    </submittedName>
</protein>
<proteinExistence type="predicted"/>
<keyword evidence="8" id="KW-0251">Elongation factor</keyword>
<dbReference type="InterPro" id="IPR009000">
    <property type="entry name" value="Transl_B-barrel_sf"/>
</dbReference>
<keyword evidence="9" id="KW-1185">Reference proteome</keyword>
<keyword evidence="4" id="KW-0067">ATP-binding</keyword>
<dbReference type="SUPFAM" id="SSF50447">
    <property type="entry name" value="Translation proteins"/>
    <property type="match status" value="1"/>
</dbReference>
<keyword evidence="2" id="KW-0812">Transmembrane</keyword>
<keyword evidence="3" id="KW-0547">Nucleotide-binding</keyword>
<dbReference type="PANTHER" id="PTHR43721:SF22">
    <property type="entry name" value="ELONGATION FACTOR TU, MITOCHONDRIAL"/>
    <property type="match status" value="1"/>
</dbReference>
<dbReference type="AlphaFoldDB" id="A0A310SMA2"/>
<keyword evidence="5" id="KW-1278">Translocase</keyword>
<keyword evidence="6" id="KW-1133">Transmembrane helix</keyword>
<reference evidence="8 9" key="1">
    <citation type="submission" date="2015-07" db="EMBL/GenBank/DDBJ databases">
        <title>The genome of Eufriesea mexicana.</title>
        <authorList>
            <person name="Pan H."/>
            <person name="Kapheim K."/>
        </authorList>
    </citation>
    <scope>NUCLEOTIDE SEQUENCE [LARGE SCALE GENOMIC DNA]</scope>
    <source>
        <strain evidence="8">0111107269</strain>
        <tissue evidence="8">Whole body</tissue>
    </source>
</reference>
<dbReference type="GO" id="GO:0005524">
    <property type="term" value="F:ATP binding"/>
    <property type="evidence" value="ECO:0007669"/>
    <property type="project" value="UniProtKB-KW"/>
</dbReference>
<dbReference type="PROSITE" id="PS00154">
    <property type="entry name" value="ATPASE_E1_E2"/>
    <property type="match status" value="1"/>
</dbReference>
<gene>
    <name evidence="8" type="ORF">WN48_06094</name>
</gene>
<evidence type="ECO:0000313" key="9">
    <source>
        <dbReference type="Proteomes" id="UP000250275"/>
    </source>
</evidence>
<dbReference type="GO" id="GO:0005829">
    <property type="term" value="C:cytosol"/>
    <property type="evidence" value="ECO:0007669"/>
    <property type="project" value="TreeGrafter"/>
</dbReference>
<dbReference type="InterPro" id="IPR023299">
    <property type="entry name" value="ATPase_P-typ_cyto_dom_N"/>
</dbReference>
<name>A0A310SMA2_9HYME</name>
<dbReference type="SUPFAM" id="SSF81660">
    <property type="entry name" value="Metal cation-transporting ATPase, ATP-binding domain N"/>
    <property type="match status" value="1"/>
</dbReference>
<dbReference type="Gene3D" id="1.20.1110.10">
    <property type="entry name" value="Calcium-transporting ATPase, transmembrane domain"/>
    <property type="match status" value="1"/>
</dbReference>
<dbReference type="InterPro" id="IPR018303">
    <property type="entry name" value="ATPase_P-typ_P_site"/>
</dbReference>
<evidence type="ECO:0000256" key="2">
    <source>
        <dbReference type="ARBA" id="ARBA00022692"/>
    </source>
</evidence>
<comment type="subcellular location">
    <subcellularLocation>
        <location evidence="1">Membrane</location>
        <topology evidence="1">Multi-pass membrane protein</topology>
    </subcellularLocation>
</comment>
<dbReference type="GO" id="GO:0003746">
    <property type="term" value="F:translation elongation factor activity"/>
    <property type="evidence" value="ECO:0007669"/>
    <property type="project" value="UniProtKB-KW"/>
</dbReference>
<dbReference type="InterPro" id="IPR050055">
    <property type="entry name" value="EF-Tu_GTPase"/>
</dbReference>
<evidence type="ECO:0000256" key="1">
    <source>
        <dbReference type="ARBA" id="ARBA00004141"/>
    </source>
</evidence>
<dbReference type="Gene3D" id="2.40.30.10">
    <property type="entry name" value="Translation factors"/>
    <property type="match status" value="1"/>
</dbReference>
<keyword evidence="7" id="KW-0472">Membrane</keyword>
<dbReference type="PANTHER" id="PTHR43721">
    <property type="entry name" value="ELONGATION FACTOR TU-RELATED"/>
    <property type="match status" value="1"/>
</dbReference>
<organism evidence="8 9">
    <name type="scientific">Eufriesea mexicana</name>
    <dbReference type="NCBI Taxonomy" id="516756"/>
    <lineage>
        <taxon>Eukaryota</taxon>
        <taxon>Metazoa</taxon>
        <taxon>Ecdysozoa</taxon>
        <taxon>Arthropoda</taxon>
        <taxon>Hexapoda</taxon>
        <taxon>Insecta</taxon>
        <taxon>Pterygota</taxon>
        <taxon>Neoptera</taxon>
        <taxon>Endopterygota</taxon>
        <taxon>Hymenoptera</taxon>
        <taxon>Apocrita</taxon>
        <taxon>Aculeata</taxon>
        <taxon>Apoidea</taxon>
        <taxon>Anthophila</taxon>
        <taxon>Apidae</taxon>
        <taxon>Eufriesea</taxon>
    </lineage>
</organism>
<dbReference type="Gene3D" id="3.40.1110.10">
    <property type="entry name" value="Calcium-transporting ATPase, cytoplasmic domain N"/>
    <property type="match status" value="1"/>
</dbReference>
<dbReference type="GO" id="GO:0016020">
    <property type="term" value="C:membrane"/>
    <property type="evidence" value="ECO:0007669"/>
    <property type="project" value="UniProtKB-SubCell"/>
</dbReference>
<sequence>MEGVGDDVLELVEMEIREILTKYEVEGYDTPVIRGSARGTFDGKKEEVDESVLLAVKDVFTITGSVTVATGRNERGNLKVIREIDIIVINIGLKKLVVTGIEMFRKLLDGSQAGDNVRVLSRAIKREEIQREQFVLIGKGEKSELIIQCDNVTITVELIHPVALREVSAGHGYPSRTKIIKSEMSEIGTLIKYRGPVSVWRPDEPGEVGARPCEEVQEWQKNIVIVKHLPAVEAFGQVNTICSDKTGTLTENKMTAKKCYLTKPVNDSTDFKKKTKQEQLFLDRLVLFNNSDVSKNQTIGDPAEAAITSWSETLKFPTEALTDTYTRIS</sequence>
<evidence type="ECO:0000256" key="6">
    <source>
        <dbReference type="ARBA" id="ARBA00022989"/>
    </source>
</evidence>
<evidence type="ECO:0000256" key="3">
    <source>
        <dbReference type="ARBA" id="ARBA00022741"/>
    </source>
</evidence>
<evidence type="ECO:0000256" key="4">
    <source>
        <dbReference type="ARBA" id="ARBA00022840"/>
    </source>
</evidence>
<dbReference type="FunFam" id="3.40.50.1000:FF:000001">
    <property type="entry name" value="Phospholipid-transporting ATPase IC"/>
    <property type="match status" value="1"/>
</dbReference>
<dbReference type="EMBL" id="KQ763712">
    <property type="protein sequence ID" value="OAD54719.1"/>
    <property type="molecule type" value="Genomic_DNA"/>
</dbReference>